<comment type="caution">
    <text evidence="12">The sequence shown here is derived from an EMBL/GenBank/DDBJ whole genome shotgun (WGS) entry which is preliminary data.</text>
</comment>
<dbReference type="InterPro" id="IPR036412">
    <property type="entry name" value="HAD-like_sf"/>
</dbReference>
<sequence>MKQKSVMVGLAPEKRVRGVIFDLDGTLTPVRSVWQHIHEALGTWESHGSRSLAAFLAGEITYEEFARRDVGAWHGVPRERIAAIVAEIPYRPGAKELVGRLKERGVRLALLSSGLDILVARVAEELGFDVWVANGLGFTNGVVDGRVHIRVPWDGKPAHLDSICRFFRTTPAETAAIGDSHGDVPLFERVGLGIAVNAEPAVCACAHLSLDCSDLQELWPVLSPHLP</sequence>
<dbReference type="AlphaFoldDB" id="A0A3N5BAD5"/>
<evidence type="ECO:0000256" key="5">
    <source>
        <dbReference type="ARBA" id="ARBA00022605"/>
    </source>
</evidence>
<proteinExistence type="inferred from homology"/>
<gene>
    <name evidence="12" type="ORF">EDD75_0856</name>
</gene>
<dbReference type="PRINTS" id="PR00413">
    <property type="entry name" value="HADHALOGNASE"/>
</dbReference>
<dbReference type="SUPFAM" id="SSF56784">
    <property type="entry name" value="HAD-like"/>
    <property type="match status" value="1"/>
</dbReference>
<dbReference type="GO" id="GO:0036424">
    <property type="term" value="F:L-phosphoserine phosphatase activity"/>
    <property type="evidence" value="ECO:0007669"/>
    <property type="project" value="TreeGrafter"/>
</dbReference>
<accession>A0A3N5BAD5</accession>
<dbReference type="GO" id="GO:0006564">
    <property type="term" value="P:L-serine biosynthetic process"/>
    <property type="evidence" value="ECO:0007669"/>
    <property type="project" value="UniProtKB-KW"/>
</dbReference>
<evidence type="ECO:0000256" key="11">
    <source>
        <dbReference type="ARBA" id="ARBA00048523"/>
    </source>
</evidence>
<dbReference type="GO" id="GO:0005737">
    <property type="term" value="C:cytoplasm"/>
    <property type="evidence" value="ECO:0007669"/>
    <property type="project" value="TreeGrafter"/>
</dbReference>
<dbReference type="RefSeq" id="WP_245963064.1">
    <property type="nucleotide sequence ID" value="NZ_RKRE01000002.1"/>
</dbReference>
<evidence type="ECO:0000256" key="7">
    <source>
        <dbReference type="ARBA" id="ARBA00022801"/>
    </source>
</evidence>
<evidence type="ECO:0000256" key="8">
    <source>
        <dbReference type="ARBA" id="ARBA00022842"/>
    </source>
</evidence>
<reference evidence="12 13" key="1">
    <citation type="submission" date="2018-11" db="EMBL/GenBank/DDBJ databases">
        <title>Genomic Encyclopedia of Type Strains, Phase IV (KMG-IV): sequencing the most valuable type-strain genomes for metagenomic binning, comparative biology and taxonomic classification.</title>
        <authorList>
            <person name="Goeker M."/>
        </authorList>
    </citation>
    <scope>NUCLEOTIDE SEQUENCE [LARGE SCALE GENOMIC DNA]</scope>
    <source>
        <strain evidence="12 13">DSM 102936</strain>
    </source>
</reference>
<keyword evidence="7" id="KW-0378">Hydrolase</keyword>
<evidence type="ECO:0000256" key="10">
    <source>
        <dbReference type="ARBA" id="ARBA00048138"/>
    </source>
</evidence>
<comment type="similarity">
    <text evidence="3">Belongs to the HAD-like hydrolase superfamily. SerB family.</text>
</comment>
<comment type="cofactor">
    <cofactor evidence="1">
        <name>Mg(2+)</name>
        <dbReference type="ChEBI" id="CHEBI:18420"/>
    </cofactor>
</comment>
<protein>
    <recommendedName>
        <fullName evidence="4">phosphoserine phosphatase</fullName>
        <ecNumber evidence="4">3.1.3.3</ecNumber>
    </recommendedName>
</protein>
<comment type="pathway">
    <text evidence="2">Amino-acid biosynthesis; L-serine biosynthesis; L-serine from 3-phospho-D-glycerate: step 3/3.</text>
</comment>
<keyword evidence="5" id="KW-0028">Amino-acid biosynthesis</keyword>
<dbReference type="PANTHER" id="PTHR43344:SF2">
    <property type="entry name" value="PHOSPHOSERINE PHOSPHATASE"/>
    <property type="match status" value="1"/>
</dbReference>
<dbReference type="GO" id="GO:0000287">
    <property type="term" value="F:magnesium ion binding"/>
    <property type="evidence" value="ECO:0007669"/>
    <property type="project" value="TreeGrafter"/>
</dbReference>
<keyword evidence="9" id="KW-0718">Serine biosynthesis</keyword>
<dbReference type="PANTHER" id="PTHR43344">
    <property type="entry name" value="PHOSPHOSERINE PHOSPHATASE"/>
    <property type="match status" value="1"/>
</dbReference>
<keyword evidence="13" id="KW-1185">Reference proteome</keyword>
<dbReference type="NCBIfam" id="TIGR01488">
    <property type="entry name" value="HAD-SF-IB"/>
    <property type="match status" value="1"/>
</dbReference>
<evidence type="ECO:0000256" key="4">
    <source>
        <dbReference type="ARBA" id="ARBA00012640"/>
    </source>
</evidence>
<evidence type="ECO:0000256" key="9">
    <source>
        <dbReference type="ARBA" id="ARBA00023299"/>
    </source>
</evidence>
<comment type="catalytic activity">
    <reaction evidence="11">
        <text>O-phospho-D-serine + H2O = D-serine + phosphate</text>
        <dbReference type="Rhea" id="RHEA:24873"/>
        <dbReference type="ChEBI" id="CHEBI:15377"/>
        <dbReference type="ChEBI" id="CHEBI:35247"/>
        <dbReference type="ChEBI" id="CHEBI:43474"/>
        <dbReference type="ChEBI" id="CHEBI:58680"/>
        <dbReference type="EC" id="3.1.3.3"/>
    </reaction>
</comment>
<dbReference type="InterPro" id="IPR023214">
    <property type="entry name" value="HAD_sf"/>
</dbReference>
<dbReference type="EMBL" id="RKRE01000002">
    <property type="protein sequence ID" value="RPF46608.1"/>
    <property type="molecule type" value="Genomic_DNA"/>
</dbReference>
<evidence type="ECO:0000256" key="6">
    <source>
        <dbReference type="ARBA" id="ARBA00022723"/>
    </source>
</evidence>
<organism evidence="12 13">
    <name type="scientific">Thermodesulfitimonas autotrophica</name>
    <dbReference type="NCBI Taxonomy" id="1894989"/>
    <lineage>
        <taxon>Bacteria</taxon>
        <taxon>Bacillati</taxon>
        <taxon>Bacillota</taxon>
        <taxon>Clostridia</taxon>
        <taxon>Thermoanaerobacterales</taxon>
        <taxon>Thermoanaerobacteraceae</taxon>
        <taxon>Thermodesulfitimonas</taxon>
    </lineage>
</organism>
<dbReference type="InterPro" id="IPR006439">
    <property type="entry name" value="HAD-SF_hydro_IA"/>
</dbReference>
<evidence type="ECO:0000313" key="13">
    <source>
        <dbReference type="Proteomes" id="UP000282654"/>
    </source>
</evidence>
<evidence type="ECO:0000256" key="1">
    <source>
        <dbReference type="ARBA" id="ARBA00001946"/>
    </source>
</evidence>
<dbReference type="Proteomes" id="UP000282654">
    <property type="component" value="Unassembled WGS sequence"/>
</dbReference>
<dbReference type="Gene3D" id="3.40.50.1000">
    <property type="entry name" value="HAD superfamily/HAD-like"/>
    <property type="match status" value="1"/>
</dbReference>
<comment type="catalytic activity">
    <reaction evidence="10">
        <text>O-phospho-L-serine + H2O = L-serine + phosphate</text>
        <dbReference type="Rhea" id="RHEA:21208"/>
        <dbReference type="ChEBI" id="CHEBI:15377"/>
        <dbReference type="ChEBI" id="CHEBI:33384"/>
        <dbReference type="ChEBI" id="CHEBI:43474"/>
        <dbReference type="ChEBI" id="CHEBI:57524"/>
        <dbReference type="EC" id="3.1.3.3"/>
    </reaction>
</comment>
<evidence type="ECO:0000256" key="2">
    <source>
        <dbReference type="ARBA" id="ARBA00005135"/>
    </source>
</evidence>
<dbReference type="InterPro" id="IPR050582">
    <property type="entry name" value="HAD-like_SerB"/>
</dbReference>
<keyword evidence="8" id="KW-0460">Magnesium</keyword>
<dbReference type="Pfam" id="PF12710">
    <property type="entry name" value="HAD"/>
    <property type="match status" value="1"/>
</dbReference>
<evidence type="ECO:0000256" key="3">
    <source>
        <dbReference type="ARBA" id="ARBA00009184"/>
    </source>
</evidence>
<keyword evidence="6" id="KW-0479">Metal-binding</keyword>
<name>A0A3N5BAD5_9THEO</name>
<dbReference type="EC" id="3.1.3.3" evidence="4"/>
<evidence type="ECO:0000313" key="12">
    <source>
        <dbReference type="EMBL" id="RPF46608.1"/>
    </source>
</evidence>